<proteinExistence type="predicted"/>
<organism evidence="2 3">
    <name type="scientific">Candidatus Buchananbacteria bacterium RIFCSPHIGHO2_01_FULL_44_11</name>
    <dbReference type="NCBI Taxonomy" id="1797535"/>
    <lineage>
        <taxon>Bacteria</taxon>
        <taxon>Candidatus Buchananiibacteriota</taxon>
    </lineage>
</organism>
<evidence type="ECO:0000313" key="3">
    <source>
        <dbReference type="Proteomes" id="UP000178240"/>
    </source>
</evidence>
<reference evidence="2 3" key="1">
    <citation type="journal article" date="2016" name="Nat. Commun.">
        <title>Thousands of microbial genomes shed light on interconnected biogeochemical processes in an aquifer system.</title>
        <authorList>
            <person name="Anantharaman K."/>
            <person name="Brown C.T."/>
            <person name="Hug L.A."/>
            <person name="Sharon I."/>
            <person name="Castelle C.J."/>
            <person name="Probst A.J."/>
            <person name="Thomas B.C."/>
            <person name="Singh A."/>
            <person name="Wilkins M.J."/>
            <person name="Karaoz U."/>
            <person name="Brodie E.L."/>
            <person name="Williams K.H."/>
            <person name="Hubbard S.S."/>
            <person name="Banfield J.F."/>
        </authorList>
    </citation>
    <scope>NUCLEOTIDE SEQUENCE [LARGE SCALE GENOMIC DNA]</scope>
</reference>
<keyword evidence="1" id="KW-1133">Transmembrane helix</keyword>
<feature type="transmembrane region" description="Helical" evidence="1">
    <location>
        <begin position="51"/>
        <end position="71"/>
    </location>
</feature>
<sequence length="90" mass="9661">MASVKEERLVGSNKDLAQTISLDMYICRFASVAAAICFVLFVCLLSSTRAATTGISTLGLFSLIGVGIAWITGNNAFGNFQILRQNLDLK</sequence>
<protein>
    <submittedName>
        <fullName evidence="2">Uncharacterized protein</fullName>
    </submittedName>
</protein>
<dbReference type="Proteomes" id="UP000178240">
    <property type="component" value="Unassembled WGS sequence"/>
</dbReference>
<feature type="transmembrane region" description="Helical" evidence="1">
    <location>
        <begin position="20"/>
        <end position="44"/>
    </location>
</feature>
<keyword evidence="1" id="KW-0472">Membrane</keyword>
<comment type="caution">
    <text evidence="2">The sequence shown here is derived from an EMBL/GenBank/DDBJ whole genome shotgun (WGS) entry which is preliminary data.</text>
</comment>
<evidence type="ECO:0000256" key="1">
    <source>
        <dbReference type="SAM" id="Phobius"/>
    </source>
</evidence>
<evidence type="ECO:0000313" key="2">
    <source>
        <dbReference type="EMBL" id="OGY46549.1"/>
    </source>
</evidence>
<accession>A0A1G1Y2I7</accession>
<dbReference type="AlphaFoldDB" id="A0A1G1Y2I7"/>
<keyword evidence="1" id="KW-0812">Transmembrane</keyword>
<dbReference type="STRING" id="1797535.A2744_03835"/>
<gene>
    <name evidence="2" type="ORF">A2744_03835</name>
</gene>
<dbReference type="EMBL" id="MHIE01000003">
    <property type="protein sequence ID" value="OGY46549.1"/>
    <property type="molecule type" value="Genomic_DNA"/>
</dbReference>
<name>A0A1G1Y2I7_9BACT</name>